<evidence type="ECO:0000256" key="2">
    <source>
        <dbReference type="ARBA" id="ARBA00022833"/>
    </source>
</evidence>
<dbReference type="STRING" id="1122155.SAMN02745158_03830"/>
<dbReference type="InterPro" id="IPR011032">
    <property type="entry name" value="GroES-like_sf"/>
</dbReference>
<comment type="cofactor">
    <cofactor evidence="4">
        <name>Zn(2+)</name>
        <dbReference type="ChEBI" id="CHEBI:29105"/>
    </cofactor>
</comment>
<keyword evidence="3" id="KW-0560">Oxidoreductase</keyword>
<comment type="similarity">
    <text evidence="4">Belongs to the zinc-containing alcohol dehydrogenase family.</text>
</comment>
<dbReference type="InterPro" id="IPR013149">
    <property type="entry name" value="ADH-like_C"/>
</dbReference>
<dbReference type="InterPro" id="IPR020843">
    <property type="entry name" value="ER"/>
</dbReference>
<dbReference type="InterPro" id="IPR050129">
    <property type="entry name" value="Zn_alcohol_dh"/>
</dbReference>
<evidence type="ECO:0000313" key="6">
    <source>
        <dbReference type="EMBL" id="SHF46096.1"/>
    </source>
</evidence>
<evidence type="ECO:0000256" key="1">
    <source>
        <dbReference type="ARBA" id="ARBA00022723"/>
    </source>
</evidence>
<dbReference type="InterPro" id="IPR036291">
    <property type="entry name" value="NAD(P)-bd_dom_sf"/>
</dbReference>
<dbReference type="AlphaFoldDB" id="A0A1M5BUK2"/>
<gene>
    <name evidence="6" type="ORF">SAMN02745158_03830</name>
</gene>
<dbReference type="SUPFAM" id="SSF51735">
    <property type="entry name" value="NAD(P)-binding Rossmann-fold domains"/>
    <property type="match status" value="1"/>
</dbReference>
<evidence type="ECO:0000256" key="4">
    <source>
        <dbReference type="RuleBase" id="RU361277"/>
    </source>
</evidence>
<evidence type="ECO:0000256" key="3">
    <source>
        <dbReference type="ARBA" id="ARBA00023002"/>
    </source>
</evidence>
<dbReference type="GO" id="GO:0008270">
    <property type="term" value="F:zinc ion binding"/>
    <property type="evidence" value="ECO:0007669"/>
    <property type="project" value="InterPro"/>
</dbReference>
<dbReference type="OrthoDB" id="9769198at2"/>
<dbReference type="EMBL" id="FQVI01000030">
    <property type="protein sequence ID" value="SHF46096.1"/>
    <property type="molecule type" value="Genomic_DNA"/>
</dbReference>
<dbReference type="Gene3D" id="3.90.180.10">
    <property type="entry name" value="Medium-chain alcohol dehydrogenases, catalytic domain"/>
    <property type="match status" value="1"/>
</dbReference>
<evidence type="ECO:0000313" key="7">
    <source>
        <dbReference type="Proteomes" id="UP000184245"/>
    </source>
</evidence>
<dbReference type="PROSITE" id="PS00059">
    <property type="entry name" value="ADH_ZINC"/>
    <property type="match status" value="1"/>
</dbReference>
<dbReference type="Pfam" id="PF08240">
    <property type="entry name" value="ADH_N"/>
    <property type="match status" value="1"/>
</dbReference>
<dbReference type="SUPFAM" id="SSF50129">
    <property type="entry name" value="GroES-like"/>
    <property type="match status" value="1"/>
</dbReference>
<name>A0A1M5BUK2_9CLOT</name>
<dbReference type="Pfam" id="PF00107">
    <property type="entry name" value="ADH_zinc_N"/>
    <property type="match status" value="1"/>
</dbReference>
<dbReference type="CDD" id="cd08254">
    <property type="entry name" value="hydroxyacyl_CoA_DH"/>
    <property type="match status" value="1"/>
</dbReference>
<protein>
    <submittedName>
        <fullName evidence="6">Alcohol dehydrogenase, propanol-preferring</fullName>
    </submittedName>
</protein>
<dbReference type="Proteomes" id="UP000184245">
    <property type="component" value="Unassembled WGS sequence"/>
</dbReference>
<dbReference type="InterPro" id="IPR002328">
    <property type="entry name" value="ADH_Zn_CS"/>
</dbReference>
<keyword evidence="1 4" id="KW-0479">Metal-binding</keyword>
<accession>A0A1M5BUK2</accession>
<reference evidence="6 7" key="1">
    <citation type="submission" date="2016-11" db="EMBL/GenBank/DDBJ databases">
        <authorList>
            <person name="Jaros S."/>
            <person name="Januszkiewicz K."/>
            <person name="Wedrychowicz H."/>
        </authorList>
    </citation>
    <scope>NUCLEOTIDE SEQUENCE [LARGE SCALE GENOMIC DNA]</scope>
    <source>
        <strain evidence="6 7">DSM 17459</strain>
    </source>
</reference>
<dbReference type="PANTHER" id="PTHR43401">
    <property type="entry name" value="L-THREONINE 3-DEHYDROGENASE"/>
    <property type="match status" value="1"/>
</dbReference>
<proteinExistence type="inferred from homology"/>
<evidence type="ECO:0000259" key="5">
    <source>
        <dbReference type="SMART" id="SM00829"/>
    </source>
</evidence>
<dbReference type="InterPro" id="IPR013154">
    <property type="entry name" value="ADH-like_N"/>
</dbReference>
<dbReference type="RefSeq" id="WP_072854381.1">
    <property type="nucleotide sequence ID" value="NZ_FQVI01000030.1"/>
</dbReference>
<dbReference type="SMART" id="SM00829">
    <property type="entry name" value="PKS_ER"/>
    <property type="match status" value="1"/>
</dbReference>
<keyword evidence="7" id="KW-1185">Reference proteome</keyword>
<sequence length="337" mass="36611">MKAMVLESMEKGAHLTNVELPEITENDEVILQIKACGVCATDIKVMKGDIETNGVPRILGHEPMGIVVKKGSAVHNVKIGDRVVTATYVTCKSCKYCRTGRETLCEHVSARIGITMDGAFAEYMKIKCQNLVRVPDGVRDEEAAVMPCGAGVPYHALVKRIKLTPMDRVIVLGVGGVGMQALQLAALCGAETAAVDINEDKLGMAKDNGAAYTVNSSEEGYLEKLRAWGEWSVLFDTTGYPPAITDCVSVLERGAKVVLAGYGKDKSLSIPLADVVLKELEIYGSRGVSIQDIEELMSLVERKKLQPVTHIYPMQKIEQVFEDMQSNRLTGRAVIVP</sequence>
<feature type="domain" description="Enoyl reductase (ER)" evidence="5">
    <location>
        <begin position="13"/>
        <end position="335"/>
    </location>
</feature>
<dbReference type="PANTHER" id="PTHR43401:SF4">
    <property type="entry name" value="D-ARABINOSE 1-DEHYDROGENASE (NADP(+))"/>
    <property type="match status" value="1"/>
</dbReference>
<dbReference type="GO" id="GO:0016491">
    <property type="term" value="F:oxidoreductase activity"/>
    <property type="evidence" value="ECO:0007669"/>
    <property type="project" value="UniProtKB-KW"/>
</dbReference>
<organism evidence="6 7">
    <name type="scientific">Lactonifactor longoviformis DSM 17459</name>
    <dbReference type="NCBI Taxonomy" id="1122155"/>
    <lineage>
        <taxon>Bacteria</taxon>
        <taxon>Bacillati</taxon>
        <taxon>Bacillota</taxon>
        <taxon>Clostridia</taxon>
        <taxon>Eubacteriales</taxon>
        <taxon>Clostridiaceae</taxon>
        <taxon>Lactonifactor</taxon>
    </lineage>
</organism>
<keyword evidence="2 4" id="KW-0862">Zinc</keyword>